<accession>A0A6V7Q4B7</accession>
<feature type="region of interest" description="Disordered" evidence="1">
    <location>
        <begin position="344"/>
        <end position="394"/>
    </location>
</feature>
<organism evidence="3">
    <name type="scientific">Ananas comosus var. bracteatus</name>
    <name type="common">red pineapple</name>
    <dbReference type="NCBI Taxonomy" id="296719"/>
    <lineage>
        <taxon>Eukaryota</taxon>
        <taxon>Viridiplantae</taxon>
        <taxon>Streptophyta</taxon>
        <taxon>Embryophyta</taxon>
        <taxon>Tracheophyta</taxon>
        <taxon>Spermatophyta</taxon>
        <taxon>Magnoliopsida</taxon>
        <taxon>Liliopsida</taxon>
        <taxon>Poales</taxon>
        <taxon>Bromeliaceae</taxon>
        <taxon>Bromelioideae</taxon>
        <taxon>Ananas</taxon>
    </lineage>
</organism>
<dbReference type="SUPFAM" id="SSF48371">
    <property type="entry name" value="ARM repeat"/>
    <property type="match status" value="1"/>
</dbReference>
<dbReference type="Pfam" id="PF26524">
    <property type="entry name" value="ARM_7"/>
    <property type="match status" value="1"/>
</dbReference>
<dbReference type="InterPro" id="IPR011989">
    <property type="entry name" value="ARM-like"/>
</dbReference>
<name>A0A6V7Q4B7_ANACO</name>
<gene>
    <name evidence="3" type="ORF">CB5_LOCUS21084</name>
</gene>
<feature type="compositionally biased region" description="Basic residues" evidence="1">
    <location>
        <begin position="360"/>
        <end position="384"/>
    </location>
</feature>
<dbReference type="EMBL" id="LR862132">
    <property type="protein sequence ID" value="CAD1837873.1"/>
    <property type="molecule type" value="Genomic_DNA"/>
</dbReference>
<dbReference type="Gene3D" id="1.25.10.10">
    <property type="entry name" value="Leucine-rich Repeat Variant"/>
    <property type="match status" value="1"/>
</dbReference>
<evidence type="ECO:0000256" key="1">
    <source>
        <dbReference type="SAM" id="MobiDB-lite"/>
    </source>
</evidence>
<evidence type="ECO:0000313" key="3">
    <source>
        <dbReference type="EMBL" id="CAD1837873.1"/>
    </source>
</evidence>
<evidence type="ECO:0000259" key="2">
    <source>
        <dbReference type="Pfam" id="PF26524"/>
    </source>
</evidence>
<dbReference type="AlphaFoldDB" id="A0A6V7Q4B7"/>
<protein>
    <recommendedName>
        <fullName evidence="2">ARM repeat N-terminal plant domain-containing protein</fullName>
    </recommendedName>
</protein>
<sequence>MDPTTSSTKKKPAANRKKLDTAADDDDKEAPLSSCGCFFCAAREPDARVRRAALSAFFRAMPRSDDSSHVLVASFVWNLAMSDPADPELPSAGALRCMALLIARALDADAGPSWLRRHQNVYIPYYAAHVIGSYTIRVPSLAALAVEEGAVAPLLGLMRGSMTWVEQRVAVRALGHLASYDATYPAVARHADELVPLAMRIASACLGRVYAEFLAVSPPQRERCHRDLLTRGLGGAETENRKAEEWASQLQCWSLYLLSCFAFRDRRTHGLVCRDAEFLSDLCRMWGASSTPTPRGGRADEATLQEPRRQAEHRGMSAGRRQPLLPLAILRRLAVHGDRLPLAASRRPRDAYSSSEYRRAVSRRPGRAALSRPKKERRRRHRKITTATTTTTTT</sequence>
<dbReference type="PANTHER" id="PTHR46578:SF1">
    <property type="entry name" value="ARM-REPEAT_TETRATRICOPEPTIDE REPEAT (TPR)-LIKE PROTEIN"/>
    <property type="match status" value="1"/>
</dbReference>
<dbReference type="PANTHER" id="PTHR46578">
    <property type="entry name" value="ARM-REPEAT/TETRATRICOPEPTIDE REPEAT (TPR)-LIKE PROTEIN"/>
    <property type="match status" value="1"/>
</dbReference>
<proteinExistence type="predicted"/>
<reference evidence="3" key="1">
    <citation type="submission" date="2020-07" db="EMBL/GenBank/DDBJ databases">
        <authorList>
            <person name="Lin J."/>
        </authorList>
    </citation>
    <scope>NUCLEOTIDE SEQUENCE</scope>
</reference>
<feature type="compositionally biased region" description="Basic and acidic residues" evidence="1">
    <location>
        <begin position="297"/>
        <end position="315"/>
    </location>
</feature>
<dbReference type="InterPro" id="IPR016024">
    <property type="entry name" value="ARM-type_fold"/>
</dbReference>
<dbReference type="InterPro" id="IPR058868">
    <property type="entry name" value="ARM_7"/>
</dbReference>
<feature type="region of interest" description="Disordered" evidence="1">
    <location>
        <begin position="290"/>
        <end position="318"/>
    </location>
</feature>
<feature type="domain" description="ARM repeat N-terminal plant" evidence="2">
    <location>
        <begin position="33"/>
        <end position="273"/>
    </location>
</feature>
<feature type="region of interest" description="Disordered" evidence="1">
    <location>
        <begin position="1"/>
        <end position="31"/>
    </location>
</feature>
<feature type="compositionally biased region" description="Low complexity" evidence="1">
    <location>
        <begin position="385"/>
        <end position="394"/>
    </location>
</feature>